<dbReference type="AlphaFoldDB" id="A0A2I1H090"/>
<name>A0A2I1H090_9GLOM</name>
<evidence type="ECO:0000313" key="3">
    <source>
        <dbReference type="Proteomes" id="UP000234323"/>
    </source>
</evidence>
<evidence type="ECO:0000256" key="1">
    <source>
        <dbReference type="SAM" id="Phobius"/>
    </source>
</evidence>
<keyword evidence="1" id="KW-1133">Transmembrane helix</keyword>
<keyword evidence="1" id="KW-0472">Membrane</keyword>
<protein>
    <submittedName>
        <fullName evidence="2">Uncharacterized protein</fullName>
    </submittedName>
</protein>
<gene>
    <name evidence="2" type="ORF">RhiirA4_408134</name>
</gene>
<dbReference type="EMBL" id="LLXI01001165">
    <property type="protein sequence ID" value="PKY52234.1"/>
    <property type="molecule type" value="Genomic_DNA"/>
</dbReference>
<proteinExistence type="predicted"/>
<dbReference type="Proteomes" id="UP000234323">
    <property type="component" value="Unassembled WGS sequence"/>
</dbReference>
<keyword evidence="3" id="KW-1185">Reference proteome</keyword>
<keyword evidence="1" id="KW-0812">Transmembrane</keyword>
<reference evidence="2 3" key="1">
    <citation type="submission" date="2015-10" db="EMBL/GenBank/DDBJ databases">
        <title>Genome analyses suggest a sexual origin of heterokaryosis in a supposedly ancient asexual fungus.</title>
        <authorList>
            <person name="Ropars J."/>
            <person name="Sedzielewska K."/>
            <person name="Noel J."/>
            <person name="Charron P."/>
            <person name="Farinelli L."/>
            <person name="Marton T."/>
            <person name="Kruger M."/>
            <person name="Pelin A."/>
            <person name="Brachmann A."/>
            <person name="Corradi N."/>
        </authorList>
    </citation>
    <scope>NUCLEOTIDE SEQUENCE [LARGE SCALE GENOMIC DNA]</scope>
    <source>
        <strain evidence="2 3">A4</strain>
    </source>
</reference>
<feature type="non-terminal residue" evidence="2">
    <location>
        <position position="1"/>
    </location>
</feature>
<organism evidence="2 3">
    <name type="scientific">Rhizophagus irregularis</name>
    <dbReference type="NCBI Taxonomy" id="588596"/>
    <lineage>
        <taxon>Eukaryota</taxon>
        <taxon>Fungi</taxon>
        <taxon>Fungi incertae sedis</taxon>
        <taxon>Mucoromycota</taxon>
        <taxon>Glomeromycotina</taxon>
        <taxon>Glomeromycetes</taxon>
        <taxon>Glomerales</taxon>
        <taxon>Glomeraceae</taxon>
        <taxon>Rhizophagus</taxon>
    </lineage>
</organism>
<accession>A0A2I1H090</accession>
<comment type="caution">
    <text evidence="2">The sequence shown here is derived from an EMBL/GenBank/DDBJ whole genome shotgun (WGS) entry which is preliminary data.</text>
</comment>
<evidence type="ECO:0000313" key="2">
    <source>
        <dbReference type="EMBL" id="PKY52234.1"/>
    </source>
</evidence>
<feature type="transmembrane region" description="Helical" evidence="1">
    <location>
        <begin position="6"/>
        <end position="26"/>
    </location>
</feature>
<sequence>LFTIEIPAVLKILLIALIITSASQIIGNKILIKGLLNPDPSIDPIKYSAVKVATTNKAANKNNNTTIDN</sequence>